<dbReference type="InterPro" id="IPR006626">
    <property type="entry name" value="PbH1"/>
</dbReference>
<evidence type="ECO:0000256" key="1">
    <source>
        <dbReference type="SAM" id="SignalP"/>
    </source>
</evidence>
<dbReference type="Proteomes" id="UP001228636">
    <property type="component" value="Unassembled WGS sequence"/>
</dbReference>
<feature type="signal peptide" evidence="1">
    <location>
        <begin position="1"/>
        <end position="19"/>
    </location>
</feature>
<reference evidence="3 4" key="1">
    <citation type="journal article" date="2014" name="Int. J. Syst. Evol. Microbiol.">
        <title>Complete genome sequence of Corynebacterium casei LMG S-19264T (=DSM 44701T), isolated from a smear-ripened cheese.</title>
        <authorList>
            <consortium name="US DOE Joint Genome Institute (JGI-PGF)"/>
            <person name="Walter F."/>
            <person name="Albersmeier A."/>
            <person name="Kalinowski J."/>
            <person name="Ruckert C."/>
        </authorList>
    </citation>
    <scope>NUCLEOTIDE SEQUENCE [LARGE SCALE GENOMIC DNA]</scope>
    <source>
        <strain evidence="3 4">CECT 8670</strain>
    </source>
</reference>
<sequence length="411" mass="45691">MLKIKKYLLIILSSFFLFSCTESTSNVGKINENEIAEIASSDDTKDAITYDFLITNGMTFLEINTILNSALSGDRVAVEAGTYNITGELAIKDGISIYGKSEIRPVFTAIESSSTEMLEQYWSSNNSDIEIYGIEFKNIRLNLRYASNTTIKSCVFDYGKRKSGTNKSFTQDAYIQLFETNNILLSENTFKRRQGNSGRGVYIVDCENTEILNNTFGNDNGDEGYFVCSINDNSNGTVIKENIIKRNESWVNLNETDHGIYVHSFNNVTIENNTISGWPTNSSGGSIKLRNGENATIRNNTMSTSGILMYVYGNTPDHPILKNVVIINNNINVAITTTDDIYHGIGYWRDTLEEEFYEESINITENVLPNGNIKISNPINVASFNKNGGGVFKNDIKVISLVSGINNSGND</sequence>
<organism evidence="3 4">
    <name type="scientific">Polaribacter sejongensis</name>
    <dbReference type="NCBI Taxonomy" id="985043"/>
    <lineage>
        <taxon>Bacteria</taxon>
        <taxon>Pseudomonadati</taxon>
        <taxon>Bacteroidota</taxon>
        <taxon>Flavobacteriia</taxon>
        <taxon>Flavobacteriales</taxon>
        <taxon>Flavobacteriaceae</taxon>
    </lineage>
</organism>
<dbReference type="SMART" id="SM00710">
    <property type="entry name" value="PbH1"/>
    <property type="match status" value="6"/>
</dbReference>
<dbReference type="Gene3D" id="2.160.20.10">
    <property type="entry name" value="Single-stranded right-handed beta-helix, Pectin lyase-like"/>
    <property type="match status" value="1"/>
</dbReference>
<dbReference type="InterPro" id="IPR007742">
    <property type="entry name" value="NosD_dom"/>
</dbReference>
<evidence type="ECO:0000259" key="2">
    <source>
        <dbReference type="Pfam" id="PF05048"/>
    </source>
</evidence>
<evidence type="ECO:0000313" key="3">
    <source>
        <dbReference type="EMBL" id="MDN3619573.1"/>
    </source>
</evidence>
<accession>A0AAJ1VG84</accession>
<dbReference type="AlphaFoldDB" id="A0AAJ1VG84"/>
<gene>
    <name evidence="3" type="ORF">QWY81_08925</name>
</gene>
<comment type="caution">
    <text evidence="3">The sequence shown here is derived from an EMBL/GenBank/DDBJ whole genome shotgun (WGS) entry which is preliminary data.</text>
</comment>
<dbReference type="Pfam" id="PF05048">
    <property type="entry name" value="NosD"/>
    <property type="match status" value="1"/>
</dbReference>
<dbReference type="InterPro" id="IPR011050">
    <property type="entry name" value="Pectin_lyase_fold/virulence"/>
</dbReference>
<dbReference type="PROSITE" id="PS51257">
    <property type="entry name" value="PROKAR_LIPOPROTEIN"/>
    <property type="match status" value="1"/>
</dbReference>
<name>A0AAJ1VG84_9FLAO</name>
<dbReference type="SUPFAM" id="SSF51126">
    <property type="entry name" value="Pectin lyase-like"/>
    <property type="match status" value="1"/>
</dbReference>
<evidence type="ECO:0000313" key="4">
    <source>
        <dbReference type="Proteomes" id="UP001228636"/>
    </source>
</evidence>
<proteinExistence type="predicted"/>
<keyword evidence="1" id="KW-0732">Signal</keyword>
<dbReference type="EMBL" id="JAUFQH010000006">
    <property type="protein sequence ID" value="MDN3619573.1"/>
    <property type="molecule type" value="Genomic_DNA"/>
</dbReference>
<dbReference type="InterPro" id="IPR012334">
    <property type="entry name" value="Pectin_lyas_fold"/>
</dbReference>
<dbReference type="RefSeq" id="WP_261973114.1">
    <property type="nucleotide sequence ID" value="NZ_CP103460.1"/>
</dbReference>
<feature type="domain" description="Periplasmic copper-binding protein NosD beta helix" evidence="2">
    <location>
        <begin position="176"/>
        <end position="352"/>
    </location>
</feature>
<feature type="chain" id="PRO_5042462703" description="Periplasmic copper-binding protein NosD beta helix domain-containing protein" evidence="1">
    <location>
        <begin position="20"/>
        <end position="411"/>
    </location>
</feature>
<protein>
    <recommendedName>
        <fullName evidence="2">Periplasmic copper-binding protein NosD beta helix domain-containing protein</fullName>
    </recommendedName>
</protein>